<gene>
    <name evidence="2" type="ORF">ACFOEE_19660</name>
</gene>
<evidence type="ECO:0008006" key="4">
    <source>
        <dbReference type="Google" id="ProtNLM"/>
    </source>
</evidence>
<feature type="transmembrane region" description="Helical" evidence="1">
    <location>
        <begin position="397"/>
        <end position="417"/>
    </location>
</feature>
<feature type="transmembrane region" description="Helical" evidence="1">
    <location>
        <begin position="58"/>
        <end position="80"/>
    </location>
</feature>
<protein>
    <recommendedName>
        <fullName evidence="4">ABC transporter permease</fullName>
    </recommendedName>
</protein>
<accession>A0ABV7CQA2</accession>
<comment type="caution">
    <text evidence="2">The sequence shown here is derived from an EMBL/GenBank/DDBJ whole genome shotgun (WGS) entry which is preliminary data.</text>
</comment>
<keyword evidence="3" id="KW-1185">Reference proteome</keyword>
<feature type="transmembrane region" description="Helical" evidence="1">
    <location>
        <begin position="423"/>
        <end position="441"/>
    </location>
</feature>
<dbReference type="EMBL" id="JBHRSD010000047">
    <property type="protein sequence ID" value="MFC3034726.1"/>
    <property type="molecule type" value="Genomic_DNA"/>
</dbReference>
<feature type="transmembrane region" description="Helical" evidence="1">
    <location>
        <begin position="259"/>
        <end position="279"/>
    </location>
</feature>
<name>A0ABV7CQA2_9GAMM</name>
<keyword evidence="1" id="KW-1133">Transmembrane helix</keyword>
<feature type="transmembrane region" description="Helical" evidence="1">
    <location>
        <begin position="21"/>
        <end position="38"/>
    </location>
</feature>
<keyword evidence="1" id="KW-0812">Transmembrane</keyword>
<reference evidence="3" key="1">
    <citation type="journal article" date="2019" name="Int. J. Syst. Evol. Microbiol.">
        <title>The Global Catalogue of Microorganisms (GCM) 10K type strain sequencing project: providing services to taxonomists for standard genome sequencing and annotation.</title>
        <authorList>
            <consortium name="The Broad Institute Genomics Platform"/>
            <consortium name="The Broad Institute Genome Sequencing Center for Infectious Disease"/>
            <person name="Wu L."/>
            <person name="Ma J."/>
        </authorList>
    </citation>
    <scope>NUCLEOTIDE SEQUENCE [LARGE SCALE GENOMIC DNA]</scope>
    <source>
        <strain evidence="3">KCTC 42730</strain>
    </source>
</reference>
<feature type="transmembrane region" description="Helical" evidence="1">
    <location>
        <begin position="175"/>
        <end position="195"/>
    </location>
</feature>
<feature type="transmembrane region" description="Helical" evidence="1">
    <location>
        <begin position="481"/>
        <end position="500"/>
    </location>
</feature>
<organism evidence="2 3">
    <name type="scientific">Pseudoalteromonas fenneropenaei</name>
    <dbReference type="NCBI Taxonomy" id="1737459"/>
    <lineage>
        <taxon>Bacteria</taxon>
        <taxon>Pseudomonadati</taxon>
        <taxon>Pseudomonadota</taxon>
        <taxon>Gammaproteobacteria</taxon>
        <taxon>Alteromonadales</taxon>
        <taxon>Pseudoalteromonadaceae</taxon>
        <taxon>Pseudoalteromonas</taxon>
    </lineage>
</organism>
<dbReference type="RefSeq" id="WP_377128568.1">
    <property type="nucleotide sequence ID" value="NZ_JBHRSD010000047.1"/>
</dbReference>
<feature type="transmembrane region" description="Helical" evidence="1">
    <location>
        <begin position="146"/>
        <end position="168"/>
    </location>
</feature>
<evidence type="ECO:0000256" key="1">
    <source>
        <dbReference type="SAM" id="Phobius"/>
    </source>
</evidence>
<keyword evidence="1" id="KW-0472">Membrane</keyword>
<evidence type="ECO:0000313" key="2">
    <source>
        <dbReference type="EMBL" id="MFC3034726.1"/>
    </source>
</evidence>
<evidence type="ECO:0000313" key="3">
    <source>
        <dbReference type="Proteomes" id="UP001595453"/>
    </source>
</evidence>
<dbReference type="Proteomes" id="UP001595453">
    <property type="component" value="Unassembled WGS sequence"/>
</dbReference>
<feature type="transmembrane region" description="Helical" evidence="1">
    <location>
        <begin position="112"/>
        <end position="134"/>
    </location>
</feature>
<sequence length="508" mass="56655">MRSFFKRTWIDYRLQLARKNSLGLLILLLLLSLGFYPLPEDGYVTFRVSGIIGAYNSVWMAIIYSMMTSMLVALFGFYFIKGAISLDRKRNLGVLLAHTSMSNTEYILQKTLASWMVLTTLCGTTLLTTMLLNVFVYDQYSFELGIYIKLFVVVLLPSLFVCAAFASLFDSHPRLASSLGNVVYFFLFAGILSSLGGSQPGFVEISAQINEAILAAYPNTTGSGVSIGVLVDSPENLKALGSILIKDLSFNSGLLSESALVLLFGFAVFALAVVVFDRFKHVPKKSIKKDNRTLVSARLFDRLRALYPNSPLVRLFITELSLLTRAIPKFLWLAMLILNLSIVALLQNDTAKLLMGLLCLLNLNMLGKLGIREDKAQLGLLLNHCTVSETHRRYTQIMTAVLIMIGTQLGSVVWVWVQYGLLNAISLIIGCTVWVLLSFVIGPWFKQRHPFDLVFLIIWYLGPMNGFEAMDFLAIHQEISIYGIGLLCCMVALLYSIILTRPLTSRAH</sequence>
<proteinExistence type="predicted"/>
<feature type="transmembrane region" description="Helical" evidence="1">
    <location>
        <begin position="330"/>
        <end position="347"/>
    </location>
</feature>